<dbReference type="Proteomes" id="UP001595699">
    <property type="component" value="Unassembled WGS sequence"/>
</dbReference>
<name>A0ABV7YGD7_9ACTN</name>
<dbReference type="SUPFAM" id="SSF53649">
    <property type="entry name" value="Alkaline phosphatase-like"/>
    <property type="match status" value="1"/>
</dbReference>
<sequence length="273" mass="29169">MTARKALLIGIDGLLFRKVASVAAPTLQRLASTAVFAESRIYPDGTTKTVSGPGWSTIVTGTWPEKHGVQDNDFVDHRLSSYPDLLTRATREGLTTFVVAAWKPITSTVISDEVSVRHDFSEAVDWAEADRAAVDRATPLLAGDVDLAFVYLGQVDEVGHASGAASAEYAAAVESADANVARVIAAVEARPEYADEEWLVVITTDHGHTPVGGHGGQSDDERSTFVLTYGASVAAEARIELVDIAPTMLSHLGVAIDERWELDGRSVLEGVRE</sequence>
<protein>
    <submittedName>
        <fullName evidence="1">Alkaline phosphatase family protein</fullName>
    </submittedName>
</protein>
<gene>
    <name evidence="1" type="ORF">ACFOUW_17970</name>
</gene>
<dbReference type="PANTHER" id="PTHR10151">
    <property type="entry name" value="ECTONUCLEOTIDE PYROPHOSPHATASE/PHOSPHODIESTERASE"/>
    <property type="match status" value="1"/>
</dbReference>
<evidence type="ECO:0000313" key="1">
    <source>
        <dbReference type="EMBL" id="MFC3762735.1"/>
    </source>
</evidence>
<dbReference type="InterPro" id="IPR002591">
    <property type="entry name" value="Phosphodiest/P_Trfase"/>
</dbReference>
<dbReference type="RefSeq" id="WP_205122734.1">
    <property type="nucleotide sequence ID" value="NZ_JAFBCM010000001.1"/>
</dbReference>
<dbReference type="Gene3D" id="3.40.720.10">
    <property type="entry name" value="Alkaline Phosphatase, subunit A"/>
    <property type="match status" value="1"/>
</dbReference>
<reference evidence="2" key="1">
    <citation type="journal article" date="2019" name="Int. J. Syst. Evol. Microbiol.">
        <title>The Global Catalogue of Microorganisms (GCM) 10K type strain sequencing project: providing services to taxonomists for standard genome sequencing and annotation.</title>
        <authorList>
            <consortium name="The Broad Institute Genomics Platform"/>
            <consortium name="The Broad Institute Genome Sequencing Center for Infectious Disease"/>
            <person name="Wu L."/>
            <person name="Ma J."/>
        </authorList>
    </citation>
    <scope>NUCLEOTIDE SEQUENCE [LARGE SCALE GENOMIC DNA]</scope>
    <source>
        <strain evidence="2">CGMCC 4.7241</strain>
    </source>
</reference>
<accession>A0ABV7YGD7</accession>
<proteinExistence type="predicted"/>
<comment type="caution">
    <text evidence="1">The sequence shown here is derived from an EMBL/GenBank/DDBJ whole genome shotgun (WGS) entry which is preliminary data.</text>
</comment>
<keyword evidence="2" id="KW-1185">Reference proteome</keyword>
<dbReference type="InterPro" id="IPR017850">
    <property type="entry name" value="Alkaline_phosphatase_core_sf"/>
</dbReference>
<dbReference type="EMBL" id="JBHRZH010000016">
    <property type="protein sequence ID" value="MFC3762735.1"/>
    <property type="molecule type" value="Genomic_DNA"/>
</dbReference>
<organism evidence="1 2">
    <name type="scientific">Tenggerimyces flavus</name>
    <dbReference type="NCBI Taxonomy" id="1708749"/>
    <lineage>
        <taxon>Bacteria</taxon>
        <taxon>Bacillati</taxon>
        <taxon>Actinomycetota</taxon>
        <taxon>Actinomycetes</taxon>
        <taxon>Propionibacteriales</taxon>
        <taxon>Nocardioidaceae</taxon>
        <taxon>Tenggerimyces</taxon>
    </lineage>
</organism>
<dbReference type="Pfam" id="PF01663">
    <property type="entry name" value="Phosphodiest"/>
    <property type="match status" value="1"/>
</dbReference>
<dbReference type="PANTHER" id="PTHR10151:SF120">
    <property type="entry name" value="BIS(5'-ADENOSYL)-TRIPHOSPHATASE"/>
    <property type="match status" value="1"/>
</dbReference>
<evidence type="ECO:0000313" key="2">
    <source>
        <dbReference type="Proteomes" id="UP001595699"/>
    </source>
</evidence>